<name>A0A0N0VMB6_9HYPH</name>
<keyword evidence="2" id="KW-1185">Reference proteome</keyword>
<dbReference type="Proteomes" id="UP000038011">
    <property type="component" value="Unassembled WGS sequence"/>
</dbReference>
<dbReference type="AlphaFoldDB" id="A0A0N0VMB6"/>
<protein>
    <recommendedName>
        <fullName evidence="3">DNA-directed DNA polymerase family A palm domain-containing protein</fullName>
    </recommendedName>
</protein>
<dbReference type="RefSeq" id="WP_053998183.1">
    <property type="nucleotide sequence ID" value="NZ_JXMU01000005.1"/>
</dbReference>
<dbReference type="EMBL" id="JXMU01000005">
    <property type="protein sequence ID" value="KPB02058.1"/>
    <property type="molecule type" value="Genomic_DNA"/>
</dbReference>
<evidence type="ECO:0008006" key="3">
    <source>
        <dbReference type="Google" id="ProtNLM"/>
    </source>
</evidence>
<dbReference type="OrthoDB" id="7059994at2"/>
<dbReference type="PATRIC" id="fig|1514904.3.peg.2918"/>
<dbReference type="STRING" id="1514904.SU32_04645"/>
<reference evidence="1 2" key="1">
    <citation type="submission" date="2015-01" db="EMBL/GenBank/DDBJ databases">
        <title>Ahrensia donghaiensis sp. nov., a novel dimethylsulphoniopropionate-cleavage bacterium isolated from seawater and emended descriptions of the genus Ahrensia and Ahrensia kielensis.</title>
        <authorList>
            <person name="Liu J."/>
        </authorList>
    </citation>
    <scope>NUCLEOTIDE SEQUENCE [LARGE SCALE GENOMIC DNA]</scope>
    <source>
        <strain evidence="1 2">LZD062</strain>
    </source>
</reference>
<accession>A0A0N0VMB6</accession>
<gene>
    <name evidence="1" type="ORF">SU32_04645</name>
</gene>
<organism evidence="1 2">
    <name type="scientific">Ahrensia marina</name>
    <dbReference type="NCBI Taxonomy" id="1514904"/>
    <lineage>
        <taxon>Bacteria</taxon>
        <taxon>Pseudomonadati</taxon>
        <taxon>Pseudomonadota</taxon>
        <taxon>Alphaproteobacteria</taxon>
        <taxon>Hyphomicrobiales</taxon>
        <taxon>Ahrensiaceae</taxon>
        <taxon>Ahrensia</taxon>
    </lineage>
</organism>
<evidence type="ECO:0000313" key="1">
    <source>
        <dbReference type="EMBL" id="KPB02058.1"/>
    </source>
</evidence>
<proteinExistence type="predicted"/>
<evidence type="ECO:0000313" key="2">
    <source>
        <dbReference type="Proteomes" id="UP000038011"/>
    </source>
</evidence>
<sequence length="424" mass="48399">MTNSTNDRSLNTERRAGTDESKALVAEAISLVEGFLAKQPIKRNKRRPYDQETFELTLEAVLSDLIYRHSQGFEGGLFLPRSNRLLGTNTRYRPRVWSKALPKILNTLSNPEVALIAQQLGDQTKRRSTTVWPTQRLQELVSHHDVDEDHFISVAPGECIILKSAKDPDDYWNVASYQDYEDDDYTHKLREELQEINDRLERAPISYEYIRGMHPSVPLDTRERSMRRIFTYGSFHKGGRLYGGFWQPMSKDERLRGIRIGNEPVVELDYGQAGSRILYGMAKAPPPENDHYALEGFLGYRTGIKRIMSSMIFANKRLTKFPKGTRQEFPNQETIKDVVKAIEAKHEPIQHLFFKGLGHDMQFIESNIMVAVLKRLNDQGITALPIHDAVLVPKSSIEHSKSVMLEAFQEVAGVPAKVTTEEAT</sequence>
<comment type="caution">
    <text evidence="1">The sequence shown here is derived from an EMBL/GenBank/DDBJ whole genome shotgun (WGS) entry which is preliminary data.</text>
</comment>